<dbReference type="Gene3D" id="3.40.50.300">
    <property type="entry name" value="P-loop containing nucleotide triphosphate hydrolases"/>
    <property type="match status" value="1"/>
</dbReference>
<name>A0ABS0D642_9NOCA</name>
<organism evidence="2 3">
    <name type="scientific">Nocardia higoensis</name>
    <dbReference type="NCBI Taxonomy" id="228599"/>
    <lineage>
        <taxon>Bacteria</taxon>
        <taxon>Bacillati</taxon>
        <taxon>Actinomycetota</taxon>
        <taxon>Actinomycetes</taxon>
        <taxon>Mycobacteriales</taxon>
        <taxon>Nocardiaceae</taxon>
        <taxon>Nocardia</taxon>
    </lineage>
</organism>
<reference evidence="2 3" key="1">
    <citation type="submission" date="2020-10" db="EMBL/GenBank/DDBJ databases">
        <title>Identification of Nocardia species via Next-generation sequencing and recognition of intraspecies genetic diversity.</title>
        <authorList>
            <person name="Li P."/>
            <person name="Li P."/>
            <person name="Lu B."/>
        </authorList>
    </citation>
    <scope>NUCLEOTIDE SEQUENCE [LARGE SCALE GENOMIC DNA]</scope>
    <source>
        <strain evidence="2 3">BJ06-0143</strain>
    </source>
</reference>
<dbReference type="RefSeq" id="WP_195000669.1">
    <property type="nucleotide sequence ID" value="NZ_JADLQN010000001.1"/>
</dbReference>
<evidence type="ECO:0008006" key="4">
    <source>
        <dbReference type="Google" id="ProtNLM"/>
    </source>
</evidence>
<dbReference type="EMBL" id="JADLQN010000001">
    <property type="protein sequence ID" value="MBF6353816.1"/>
    <property type="molecule type" value="Genomic_DNA"/>
</dbReference>
<sequence>MSRPGKRRPQILIGAVGVGKTAVLVKVVEMLAQSGKIPVVLRLRDLQTDSDFLSVARQRFGEQIDNDIRSAGEADRVWRRLRAQDKIVVLGDDEQEFGTPDAIDRAELRVWLLDEWKDALIEGYEHQDYVLDRPCRKATIEVLPALACIGLEQDRLEVRFEDLVGQPRIQDFDTGRSKAPFRDEPRHREVVEKLRENLKENGHPELYDDLGMAATMGAELGVVEAYDDRVRFRHSLIQAYLGSGYLDEALQDDRYKQEAFYDPGREFLMALVFHSRSTSPAGSNGTPDANEVVEKLKNRIPVDFTKVSPGDRRSMRRSGENSTPG</sequence>
<evidence type="ECO:0000256" key="1">
    <source>
        <dbReference type="SAM" id="MobiDB-lite"/>
    </source>
</evidence>
<comment type="caution">
    <text evidence="2">The sequence shown here is derived from an EMBL/GenBank/DDBJ whole genome shotgun (WGS) entry which is preliminary data.</text>
</comment>
<feature type="region of interest" description="Disordered" evidence="1">
    <location>
        <begin position="277"/>
        <end position="325"/>
    </location>
</feature>
<dbReference type="Proteomes" id="UP000707731">
    <property type="component" value="Unassembled WGS sequence"/>
</dbReference>
<evidence type="ECO:0000313" key="2">
    <source>
        <dbReference type="EMBL" id="MBF6353816.1"/>
    </source>
</evidence>
<proteinExistence type="predicted"/>
<accession>A0ABS0D642</accession>
<dbReference type="InterPro" id="IPR027417">
    <property type="entry name" value="P-loop_NTPase"/>
</dbReference>
<evidence type="ECO:0000313" key="3">
    <source>
        <dbReference type="Proteomes" id="UP000707731"/>
    </source>
</evidence>
<feature type="compositionally biased region" description="Polar residues" evidence="1">
    <location>
        <begin position="277"/>
        <end position="287"/>
    </location>
</feature>
<protein>
    <recommendedName>
        <fullName evidence="4">NACHT domain-containing protein</fullName>
    </recommendedName>
</protein>
<feature type="compositionally biased region" description="Basic and acidic residues" evidence="1">
    <location>
        <begin position="309"/>
        <end position="319"/>
    </location>
</feature>
<keyword evidence="3" id="KW-1185">Reference proteome</keyword>
<gene>
    <name evidence="2" type="ORF">IU449_04495</name>
</gene>